<proteinExistence type="predicted"/>
<sequence>MVEHISIEHYSAVIQVSIEHYSAVIQDYIFDTTGKRVKIVFDNPFLMHRHFQLLCKAFDYIQQKHEN</sequence>
<evidence type="ECO:0000313" key="1">
    <source>
        <dbReference type="EMBL" id="CAB5218664.1"/>
    </source>
</evidence>
<name>A0A6J7WRD4_9CAUD</name>
<accession>A0A6J7WRD4</accession>
<protein>
    <submittedName>
        <fullName evidence="1">Uncharacterized protein</fullName>
    </submittedName>
</protein>
<organism evidence="1">
    <name type="scientific">uncultured Caudovirales phage</name>
    <dbReference type="NCBI Taxonomy" id="2100421"/>
    <lineage>
        <taxon>Viruses</taxon>
        <taxon>Duplodnaviria</taxon>
        <taxon>Heunggongvirae</taxon>
        <taxon>Uroviricota</taxon>
        <taxon>Caudoviricetes</taxon>
        <taxon>Peduoviridae</taxon>
        <taxon>Maltschvirus</taxon>
        <taxon>Maltschvirus maltsch</taxon>
    </lineage>
</organism>
<gene>
    <name evidence="1" type="ORF">UFOVP211_50</name>
</gene>
<dbReference type="EMBL" id="LR798262">
    <property type="protein sequence ID" value="CAB5218664.1"/>
    <property type="molecule type" value="Genomic_DNA"/>
</dbReference>
<reference evidence="1" key="1">
    <citation type="submission" date="2020-05" db="EMBL/GenBank/DDBJ databases">
        <authorList>
            <person name="Chiriac C."/>
            <person name="Salcher M."/>
            <person name="Ghai R."/>
            <person name="Kavagutti S V."/>
        </authorList>
    </citation>
    <scope>NUCLEOTIDE SEQUENCE</scope>
</reference>